<protein>
    <recommendedName>
        <fullName evidence="3">Lipoprotein</fullName>
    </recommendedName>
</protein>
<evidence type="ECO:0000313" key="1">
    <source>
        <dbReference type="EMBL" id="RDV07389.1"/>
    </source>
</evidence>
<gene>
    <name evidence="1" type="ORF">DXH95_08570</name>
</gene>
<keyword evidence="2" id="KW-1185">Reference proteome</keyword>
<evidence type="ECO:0008006" key="3">
    <source>
        <dbReference type="Google" id="ProtNLM"/>
    </source>
</evidence>
<organism evidence="1 2">
    <name type="scientific">Sphingorhabdus pulchriflava</name>
    <dbReference type="NCBI Taxonomy" id="2292257"/>
    <lineage>
        <taxon>Bacteria</taxon>
        <taxon>Pseudomonadati</taxon>
        <taxon>Pseudomonadota</taxon>
        <taxon>Alphaproteobacteria</taxon>
        <taxon>Sphingomonadales</taxon>
        <taxon>Sphingomonadaceae</taxon>
        <taxon>Sphingorhabdus</taxon>
    </lineage>
</organism>
<sequence>MITRRIFGGLLLGGMALVVSGCDALVRPSTEARYRLTVEVETPQGINSGSSVIQLRAVSNPEWMRQSSGRTGGISFKGEAVAVDLGKGKTLFALLRGETNDVTPFTFLRVAQAVDMADYGDARAMLERMGRGRDVRILPPKMETGCADALNCSISAYPLLVTFKDIKDPTSVERVDPDNLEASFGKGYRLKVITVQVTDEEVTTGIEKRLGWLKSIGLERGTLKSNPPKYLDEVTDPIQLVGPNSFSTELFK</sequence>
<dbReference type="RefSeq" id="WP_115548934.1">
    <property type="nucleotide sequence ID" value="NZ_QRGP01000001.1"/>
</dbReference>
<proteinExistence type="predicted"/>
<name>A0A371BIH6_9SPHN</name>
<dbReference type="Proteomes" id="UP000263833">
    <property type="component" value="Unassembled WGS sequence"/>
</dbReference>
<dbReference type="OrthoDB" id="7428686at2"/>
<reference evidence="2" key="1">
    <citation type="submission" date="2018-08" db="EMBL/GenBank/DDBJ databases">
        <authorList>
            <person name="Kim S.-J."/>
            <person name="Jung G.-Y."/>
        </authorList>
    </citation>
    <scope>NUCLEOTIDE SEQUENCE [LARGE SCALE GENOMIC DNA]</scope>
    <source>
        <strain evidence="2">GY_G</strain>
    </source>
</reference>
<comment type="caution">
    <text evidence="1">The sequence shown here is derived from an EMBL/GenBank/DDBJ whole genome shotgun (WGS) entry which is preliminary data.</text>
</comment>
<dbReference type="PROSITE" id="PS51257">
    <property type="entry name" value="PROKAR_LIPOPROTEIN"/>
    <property type="match status" value="1"/>
</dbReference>
<dbReference type="AlphaFoldDB" id="A0A371BIH6"/>
<accession>A0A371BIH6</accession>
<dbReference type="EMBL" id="QRGP01000001">
    <property type="protein sequence ID" value="RDV07389.1"/>
    <property type="molecule type" value="Genomic_DNA"/>
</dbReference>
<evidence type="ECO:0000313" key="2">
    <source>
        <dbReference type="Proteomes" id="UP000263833"/>
    </source>
</evidence>